<comment type="caution">
    <text evidence="2">The sequence shown here is derived from an EMBL/GenBank/DDBJ whole genome shotgun (WGS) entry which is preliminary data.</text>
</comment>
<name>A0A9D5HXW5_9CRYT</name>
<proteinExistence type="predicted"/>
<dbReference type="OrthoDB" id="337589at2759"/>
<organism evidence="2">
    <name type="scientific">Cryptosporidium canis</name>
    <dbReference type="NCBI Taxonomy" id="195482"/>
    <lineage>
        <taxon>Eukaryota</taxon>
        <taxon>Sar</taxon>
        <taxon>Alveolata</taxon>
        <taxon>Apicomplexa</taxon>
        <taxon>Conoidasida</taxon>
        <taxon>Coccidia</taxon>
        <taxon>Eucoccidiorida</taxon>
        <taxon>Eimeriorina</taxon>
        <taxon>Cryptosporidiidae</taxon>
        <taxon>Cryptosporidium</taxon>
    </lineage>
</organism>
<evidence type="ECO:0000313" key="2">
    <source>
        <dbReference type="EMBL" id="KAJ1606412.1"/>
    </source>
</evidence>
<feature type="region of interest" description="Disordered" evidence="1">
    <location>
        <begin position="377"/>
        <end position="397"/>
    </location>
</feature>
<reference evidence="2" key="1">
    <citation type="submission" date="2022-10" db="EMBL/GenBank/DDBJ databases">
        <title>Adaptive evolution leads to modifications in subtelomeric GC content in a zoonotic Cryptosporidium species.</title>
        <authorList>
            <person name="Li J."/>
            <person name="Feng Y."/>
            <person name="Xiao L."/>
        </authorList>
    </citation>
    <scope>NUCLEOTIDE SEQUENCE</scope>
    <source>
        <strain evidence="2">33844</strain>
    </source>
</reference>
<sequence>MNPSLDCKLLLKTNTYLPEIPKYWLDSSCLPEFDESRHVFQSQKIDSQDKVSDSVEIENGPFTSACYSEDGEMFAVANLDGIYLLGSYTRTCFAAISLSSLRNELEVEDPRTLVCTDLFIFDRSCLLGALFSDFLAFWDITPSKPSGFDCYTPRLIGSVSSRGLSQYVRERGESSGSVTTLHPGLKDASGLERDHFCSAHGVKVLRPDDSSQGCPKKATVIEFVLELQQHLPVLVRAEVCRGVNGGAPESSAEWPGKSRELGILLVCPILPDGLLDRASTKYSDSASACKLISLAMTEKSDYRLYSCLLVVGEANILLLLDESKAVISVRAIPNYSKRHHKYLHSCRCQLSKKGDLLVVQYSDRFSVYSLGEISHSVSDQTGHSSEDENSSGTDEDCSKEYLEDLGIESARYMPRLRIKPLYSYSQVIQKEWITSISIYRERESIYPRPHPRELYGPVSQLYPCGVLAVTAISSNGQSFYYLMKACSNSDRRSYTPSSPNSVCDHFCTDTTGSSMLIWKMELTKLNGIRRVVWQPGDSICLGIQFIERLKNTKLMYDDYFEMSNLNADSLSEIDKSNVFGKIFFLEPRSCNDEMLLWSRLMVDFTAIHKNKEYIEKEDEFDHKDSEETHFDLHIMSQQIKSPNETRKHLRLRRL</sequence>
<evidence type="ECO:0000256" key="1">
    <source>
        <dbReference type="SAM" id="MobiDB-lite"/>
    </source>
</evidence>
<protein>
    <submittedName>
        <fullName evidence="2">Uncharacterized protein</fullName>
    </submittedName>
</protein>
<dbReference type="EMBL" id="JAPCXC010000078">
    <property type="protein sequence ID" value="KAJ1606412.1"/>
    <property type="molecule type" value="Genomic_DNA"/>
</dbReference>
<accession>A0A9D5HXW5</accession>
<gene>
    <name evidence="2" type="ORF">OJ253_2765</name>
</gene>
<dbReference type="AlphaFoldDB" id="A0A9D5HXW5"/>
<dbReference type="Proteomes" id="UP001067231">
    <property type="component" value="Unassembled WGS sequence"/>
</dbReference>